<keyword evidence="1 3" id="KW-0812">Transmembrane</keyword>
<feature type="signal peptide" evidence="2">
    <location>
        <begin position="1"/>
        <end position="25"/>
    </location>
</feature>
<name>A0A074S621_9AGAM</name>
<feature type="transmembrane region" description="Helical" evidence="1">
    <location>
        <begin position="163"/>
        <end position="184"/>
    </location>
</feature>
<evidence type="ECO:0000313" key="3">
    <source>
        <dbReference type="EMBL" id="KEP54866.1"/>
    </source>
</evidence>
<evidence type="ECO:0000313" key="4">
    <source>
        <dbReference type="Proteomes" id="UP000027456"/>
    </source>
</evidence>
<reference evidence="3 4" key="1">
    <citation type="submission" date="2013-12" db="EMBL/GenBank/DDBJ databases">
        <authorList>
            <person name="Cubeta M."/>
            <person name="Pakala S."/>
            <person name="Fedorova N."/>
            <person name="Thomas E."/>
            <person name="Dean R."/>
            <person name="Jabaji S."/>
            <person name="Neate S."/>
            <person name="Toda T."/>
            <person name="Tavantzis S."/>
            <person name="Vilgalys R."/>
            <person name="Bharathan N."/>
            <person name="Pakala S."/>
            <person name="Losada L.S."/>
            <person name="Zafar N."/>
            <person name="Nierman W."/>
        </authorList>
    </citation>
    <scope>NUCLEOTIDE SEQUENCE [LARGE SCALE GENOMIC DNA]</scope>
    <source>
        <strain evidence="3 4">123E</strain>
    </source>
</reference>
<dbReference type="AlphaFoldDB" id="A0A074S621"/>
<keyword evidence="1" id="KW-0472">Membrane</keyword>
<evidence type="ECO:0000256" key="1">
    <source>
        <dbReference type="SAM" id="Phobius"/>
    </source>
</evidence>
<comment type="caution">
    <text evidence="3">The sequence shown here is derived from an EMBL/GenBank/DDBJ whole genome shotgun (WGS) entry which is preliminary data.</text>
</comment>
<feature type="chain" id="PRO_5001698579" evidence="2">
    <location>
        <begin position="26"/>
        <end position="197"/>
    </location>
</feature>
<organism evidence="3 4">
    <name type="scientific">Rhizoctonia solani 123E</name>
    <dbReference type="NCBI Taxonomy" id="1423351"/>
    <lineage>
        <taxon>Eukaryota</taxon>
        <taxon>Fungi</taxon>
        <taxon>Dikarya</taxon>
        <taxon>Basidiomycota</taxon>
        <taxon>Agaricomycotina</taxon>
        <taxon>Agaricomycetes</taxon>
        <taxon>Cantharellales</taxon>
        <taxon>Ceratobasidiaceae</taxon>
        <taxon>Rhizoctonia</taxon>
    </lineage>
</organism>
<dbReference type="Proteomes" id="UP000027456">
    <property type="component" value="Unassembled WGS sequence"/>
</dbReference>
<feature type="transmembrane region" description="Helical" evidence="1">
    <location>
        <begin position="108"/>
        <end position="127"/>
    </location>
</feature>
<gene>
    <name evidence="3" type="ORF">V565_011590</name>
</gene>
<dbReference type="HOGENOM" id="CLU_084294_0_0_1"/>
<dbReference type="OrthoDB" id="3264274at2759"/>
<evidence type="ECO:0000256" key="2">
    <source>
        <dbReference type="SAM" id="SignalP"/>
    </source>
</evidence>
<dbReference type="EMBL" id="AZST01000016">
    <property type="protein sequence ID" value="KEP54866.1"/>
    <property type="molecule type" value="Genomic_DNA"/>
</dbReference>
<keyword evidence="1" id="KW-1133">Transmembrane helix</keyword>
<proteinExistence type="predicted"/>
<protein>
    <submittedName>
        <fullName evidence="3">Putative transmembrane protein</fullName>
    </submittedName>
</protein>
<sequence length="197" mass="20426">MIRSPLARLLAISFILLSFTLLVWSAPVEAGKNLIARGGTCAIGCTTGNQVYTILINLKAALAIKLALLDGCYYNGTDPTSVVADIVALINAATASILACPKDLLGLLNGKILVIVNLCVSIVIDIASHCGKWSDKPKYDVFLTLIVVIDVALKGLLSACGGLLGTLLGLIAGLLGGVNIALLLKVKFKLCLGILGL</sequence>
<keyword evidence="2" id="KW-0732">Signal</keyword>
<keyword evidence="4" id="KW-1185">Reference proteome</keyword>
<accession>A0A074S621</accession>